<reference evidence="2" key="1">
    <citation type="submission" date="2018-06" db="EMBL/GenBank/DDBJ databases">
        <title>Aestuariibacter litoralis strain KCTC 52945T.</title>
        <authorList>
            <person name="Li X."/>
            <person name="Salam N."/>
            <person name="Li J.-L."/>
            <person name="Chen Y.-M."/>
            <person name="Yang Z.-W."/>
            <person name="Zhang L.-Y."/>
            <person name="Han M.-X."/>
            <person name="Xiao M."/>
            <person name="Li W.-J."/>
        </authorList>
    </citation>
    <scope>NUCLEOTIDE SEQUENCE [LARGE SCALE GENOMIC DNA]</scope>
    <source>
        <strain evidence="2">KCTC 52945</strain>
    </source>
</reference>
<dbReference type="Pfam" id="PF06041">
    <property type="entry name" value="DUF924"/>
    <property type="match status" value="1"/>
</dbReference>
<dbReference type="AlphaFoldDB" id="A0A2W2APR6"/>
<evidence type="ECO:0000313" key="2">
    <source>
        <dbReference type="Proteomes" id="UP000248795"/>
    </source>
</evidence>
<gene>
    <name evidence="1" type="ORF">DK847_08755</name>
</gene>
<dbReference type="Gene3D" id="1.20.58.320">
    <property type="entry name" value="TPR-like"/>
    <property type="match status" value="1"/>
</dbReference>
<name>A0A2W2APR6_9HYPH</name>
<dbReference type="Proteomes" id="UP000248795">
    <property type="component" value="Unassembled WGS sequence"/>
</dbReference>
<keyword evidence="2" id="KW-1185">Reference proteome</keyword>
<dbReference type="Gene3D" id="1.25.40.10">
    <property type="entry name" value="Tetratricopeptide repeat domain"/>
    <property type="match status" value="1"/>
</dbReference>
<evidence type="ECO:0000313" key="1">
    <source>
        <dbReference type="EMBL" id="PZF77401.1"/>
    </source>
</evidence>
<organism evidence="1 2">
    <name type="scientific">Aestuariivirga litoralis</name>
    <dbReference type="NCBI Taxonomy" id="2650924"/>
    <lineage>
        <taxon>Bacteria</taxon>
        <taxon>Pseudomonadati</taxon>
        <taxon>Pseudomonadota</taxon>
        <taxon>Alphaproteobacteria</taxon>
        <taxon>Hyphomicrobiales</taxon>
        <taxon>Aestuariivirgaceae</taxon>
        <taxon>Aestuariivirga</taxon>
    </lineage>
</organism>
<dbReference type="SUPFAM" id="SSF48452">
    <property type="entry name" value="TPR-like"/>
    <property type="match status" value="1"/>
</dbReference>
<comment type="caution">
    <text evidence="1">The sequence shown here is derived from an EMBL/GenBank/DDBJ whole genome shotgun (WGS) entry which is preliminary data.</text>
</comment>
<accession>A0A2W2APR6</accession>
<dbReference type="InterPro" id="IPR010323">
    <property type="entry name" value="DUF924"/>
</dbReference>
<sequence length="178" mass="19784">MTPADVTCFWEQAGPTRWFFKDAAFDGVLKVRFGQALAAARNGAFDHWAETPEGALGLVILLDQVSRNIHRGSPLAFAADRQALRLAKKWVGQGFHQKLPAPRACWFVMPFEHAEDLDAQHRSVALFGTMGLHDQAHWAQIHLDIIARFGRFPHRNAVLGRVSTPEELDFLKAGGFAG</sequence>
<protein>
    <submittedName>
        <fullName evidence="1">DUF924 domain-containing protein</fullName>
    </submittedName>
</protein>
<dbReference type="EMBL" id="QKVK01000003">
    <property type="protein sequence ID" value="PZF77401.1"/>
    <property type="molecule type" value="Genomic_DNA"/>
</dbReference>
<dbReference type="RefSeq" id="WP_111197824.1">
    <property type="nucleotide sequence ID" value="NZ_QKVK01000003.1"/>
</dbReference>
<proteinExistence type="predicted"/>
<dbReference type="InterPro" id="IPR011990">
    <property type="entry name" value="TPR-like_helical_dom_sf"/>
</dbReference>